<sequence>MQSLSSRLMPLVMTLRGAKRRYSSAELTLKRVDELRAHPASWAPPPALAKKVRVEQTTVGGMPVYTVGPRDGTVTRVALYLHGGSYVFQIQRQHWTLIADLAATAGIRFTVPIFPLAPEATASTIVPTMTELAASLITEHGARHFGLFGDSAGGGMALAVAQQLRDRGFPAPRATVLISPWLDISGTDPRLAQIAPSDPWLAVPGSHAAGELYRGDLPELDPLVSPIYGNLLGLGPITMFSGTRDILNADAHRLVDAAAVAGVDLDFHEAPGMIHVYPLLPIGEAKAAREVMRRAMR</sequence>
<dbReference type="InterPro" id="IPR029058">
    <property type="entry name" value="AB_hydrolase_fold"/>
</dbReference>
<dbReference type="PANTHER" id="PTHR48081">
    <property type="entry name" value="AB HYDROLASE SUPERFAMILY PROTEIN C4A8.06C"/>
    <property type="match status" value="1"/>
</dbReference>
<accession>A0A934SK00</accession>
<dbReference type="AlphaFoldDB" id="A0A934SK00"/>
<dbReference type="Gene3D" id="3.40.50.1820">
    <property type="entry name" value="alpha/beta hydrolase"/>
    <property type="match status" value="1"/>
</dbReference>
<dbReference type="Pfam" id="PF07859">
    <property type="entry name" value="Abhydrolase_3"/>
    <property type="match status" value="1"/>
</dbReference>
<dbReference type="Proteomes" id="UP000636458">
    <property type="component" value="Unassembled WGS sequence"/>
</dbReference>
<dbReference type="InterPro" id="IPR050300">
    <property type="entry name" value="GDXG_lipolytic_enzyme"/>
</dbReference>
<keyword evidence="5" id="KW-1185">Reference proteome</keyword>
<gene>
    <name evidence="3" type="ORF">IV501_03795</name>
    <name evidence="4" type="ORF">IV501_10830</name>
</gene>
<evidence type="ECO:0000313" key="3">
    <source>
        <dbReference type="EMBL" id="MBK4346749.1"/>
    </source>
</evidence>
<evidence type="ECO:0000259" key="2">
    <source>
        <dbReference type="Pfam" id="PF07859"/>
    </source>
</evidence>
<dbReference type="EMBL" id="JAEPES010000001">
    <property type="protein sequence ID" value="MBK4346749.1"/>
    <property type="molecule type" value="Genomic_DNA"/>
</dbReference>
<proteinExistence type="predicted"/>
<dbReference type="GO" id="GO:0016787">
    <property type="term" value="F:hydrolase activity"/>
    <property type="evidence" value="ECO:0007669"/>
    <property type="project" value="UniProtKB-KW"/>
</dbReference>
<evidence type="ECO:0000313" key="5">
    <source>
        <dbReference type="Proteomes" id="UP000636458"/>
    </source>
</evidence>
<name>A0A934SK00_9MICO</name>
<dbReference type="SUPFAM" id="SSF53474">
    <property type="entry name" value="alpha/beta-Hydrolases"/>
    <property type="match status" value="1"/>
</dbReference>
<keyword evidence="1 3" id="KW-0378">Hydrolase</keyword>
<dbReference type="RefSeq" id="WP_200555052.1">
    <property type="nucleotide sequence ID" value="NZ_JAEPES010000001.1"/>
</dbReference>
<comment type="caution">
    <text evidence="3">The sequence shown here is derived from an EMBL/GenBank/DDBJ whole genome shotgun (WGS) entry which is preliminary data.</text>
</comment>
<organism evidence="3 5">
    <name type="scientific">Lacisediminihabitans changchengi</name>
    <dbReference type="NCBI Taxonomy" id="2787634"/>
    <lineage>
        <taxon>Bacteria</taxon>
        <taxon>Bacillati</taxon>
        <taxon>Actinomycetota</taxon>
        <taxon>Actinomycetes</taxon>
        <taxon>Micrococcales</taxon>
        <taxon>Microbacteriaceae</taxon>
        <taxon>Lacisediminihabitans</taxon>
    </lineage>
</organism>
<dbReference type="EMBL" id="JAEPES010000003">
    <property type="protein sequence ID" value="MBK4348128.1"/>
    <property type="molecule type" value="Genomic_DNA"/>
</dbReference>
<reference evidence="3" key="1">
    <citation type="submission" date="2021-01" db="EMBL/GenBank/DDBJ databases">
        <title>Lacisediminihabitans sp. nov. strain G11-30, isolated from Antarctic Soil.</title>
        <authorList>
            <person name="Li J."/>
        </authorList>
    </citation>
    <scope>NUCLEOTIDE SEQUENCE</scope>
    <source>
        <strain evidence="3">G11-30</strain>
    </source>
</reference>
<feature type="domain" description="Alpha/beta hydrolase fold-3" evidence="2">
    <location>
        <begin position="79"/>
        <end position="277"/>
    </location>
</feature>
<protein>
    <submittedName>
        <fullName evidence="3">Alpha/beta hydrolase fold domain-containing protein</fullName>
    </submittedName>
</protein>
<dbReference type="PANTHER" id="PTHR48081:SF8">
    <property type="entry name" value="ALPHA_BETA HYDROLASE FOLD-3 DOMAIN-CONTAINING PROTEIN-RELATED"/>
    <property type="match status" value="1"/>
</dbReference>
<dbReference type="InterPro" id="IPR013094">
    <property type="entry name" value="AB_hydrolase_3"/>
</dbReference>
<evidence type="ECO:0000256" key="1">
    <source>
        <dbReference type="ARBA" id="ARBA00022801"/>
    </source>
</evidence>
<evidence type="ECO:0000313" key="4">
    <source>
        <dbReference type="EMBL" id="MBK4348128.1"/>
    </source>
</evidence>